<dbReference type="Pfam" id="PF09925">
    <property type="entry name" value="DUF2157"/>
    <property type="match status" value="1"/>
</dbReference>
<dbReference type="AlphaFoldDB" id="A0A1G2MJ84"/>
<reference evidence="3 4" key="1">
    <citation type="journal article" date="2016" name="Nat. Commun.">
        <title>Thousands of microbial genomes shed light on interconnected biogeochemical processes in an aquifer system.</title>
        <authorList>
            <person name="Anantharaman K."/>
            <person name="Brown C.T."/>
            <person name="Hug L.A."/>
            <person name="Sharon I."/>
            <person name="Castelle C.J."/>
            <person name="Probst A.J."/>
            <person name="Thomas B.C."/>
            <person name="Singh A."/>
            <person name="Wilkins M.J."/>
            <person name="Karaoz U."/>
            <person name="Brodie E.L."/>
            <person name="Williams K.H."/>
            <person name="Hubbard S.S."/>
            <person name="Banfield J.F."/>
        </authorList>
    </citation>
    <scope>NUCLEOTIDE SEQUENCE [LARGE SCALE GENOMIC DNA]</scope>
</reference>
<feature type="transmembrane region" description="Helical" evidence="1">
    <location>
        <begin position="57"/>
        <end position="78"/>
    </location>
</feature>
<dbReference type="STRING" id="1802306.A3C72_03645"/>
<keyword evidence="1" id="KW-0472">Membrane</keyword>
<keyword evidence="1" id="KW-0812">Transmembrane</keyword>
<feature type="transmembrane region" description="Helical" evidence="1">
    <location>
        <begin position="140"/>
        <end position="159"/>
    </location>
</feature>
<protein>
    <recommendedName>
        <fullName evidence="2">DUF2157 domain-containing protein</fullName>
    </recommendedName>
</protein>
<organism evidence="3 4">
    <name type="scientific">Candidatus Taylorbacteria bacterium RIFCSPHIGHO2_02_FULL_43_32b</name>
    <dbReference type="NCBI Taxonomy" id="1802306"/>
    <lineage>
        <taxon>Bacteria</taxon>
        <taxon>Candidatus Tayloriibacteriota</taxon>
    </lineage>
</organism>
<feature type="transmembrane region" description="Helical" evidence="1">
    <location>
        <begin position="275"/>
        <end position="294"/>
    </location>
</feature>
<evidence type="ECO:0000256" key="1">
    <source>
        <dbReference type="SAM" id="Phobius"/>
    </source>
</evidence>
<sequence length="332" mass="36713">MQNEELLLELSRRIANGTLDRKTVVERFGIKIDTISNATAPSVLQQKPASRFSLTKMLYILGGAVVVLGIFFLMAQIWEDIGSFGRIFVTLILGFVFAGIGSYFFISKPEAQLGYVFHIIAGLIIPGGAVVTVYEMFEFASAWPSTIAFGALFLFYLALYLVHKNAVLTFFAIANGTTFIYLLTEAMLDTPFYRNGDIYAYLTMAVGISYILLAHAFQNTSGKALVGLLNFLGSIAFFGAAFSRVFDSDAWELLFFVLTILGIAFAIYKKSRSILVVSTTFLVFHFIYITNEYFADSIGWPISLVILGFVIIGLGYVSINLNKKFISGHSNS</sequence>
<comment type="caution">
    <text evidence="3">The sequence shown here is derived from an EMBL/GenBank/DDBJ whole genome shotgun (WGS) entry which is preliminary data.</text>
</comment>
<evidence type="ECO:0000259" key="2">
    <source>
        <dbReference type="Pfam" id="PF09925"/>
    </source>
</evidence>
<dbReference type="EMBL" id="MHRK01000026">
    <property type="protein sequence ID" value="OHA23794.1"/>
    <property type="molecule type" value="Genomic_DNA"/>
</dbReference>
<accession>A0A1G2MJ84</accession>
<feature type="transmembrane region" description="Helical" evidence="1">
    <location>
        <begin position="113"/>
        <end position="134"/>
    </location>
</feature>
<evidence type="ECO:0000313" key="3">
    <source>
        <dbReference type="EMBL" id="OHA23794.1"/>
    </source>
</evidence>
<gene>
    <name evidence="3" type="ORF">A3C72_03645</name>
</gene>
<dbReference type="InterPro" id="IPR018677">
    <property type="entry name" value="DUF2157"/>
</dbReference>
<feature type="transmembrane region" description="Helical" evidence="1">
    <location>
        <begin position="300"/>
        <end position="319"/>
    </location>
</feature>
<proteinExistence type="predicted"/>
<keyword evidence="1" id="KW-1133">Transmembrane helix</keyword>
<evidence type="ECO:0000313" key="4">
    <source>
        <dbReference type="Proteomes" id="UP000177130"/>
    </source>
</evidence>
<name>A0A1G2MJ84_9BACT</name>
<feature type="domain" description="DUF2157" evidence="2">
    <location>
        <begin position="45"/>
        <end position="162"/>
    </location>
</feature>
<feature type="transmembrane region" description="Helical" evidence="1">
    <location>
        <begin position="84"/>
        <end position="106"/>
    </location>
</feature>
<feature type="transmembrane region" description="Helical" evidence="1">
    <location>
        <begin position="198"/>
        <end position="217"/>
    </location>
</feature>
<dbReference type="Proteomes" id="UP000177130">
    <property type="component" value="Unassembled WGS sequence"/>
</dbReference>
<feature type="transmembrane region" description="Helical" evidence="1">
    <location>
        <begin position="224"/>
        <end position="244"/>
    </location>
</feature>
<feature type="transmembrane region" description="Helical" evidence="1">
    <location>
        <begin position="250"/>
        <end position="268"/>
    </location>
</feature>
<feature type="transmembrane region" description="Helical" evidence="1">
    <location>
        <begin position="166"/>
        <end position="183"/>
    </location>
</feature>